<feature type="region of interest" description="Disordered" evidence="1">
    <location>
        <begin position="1"/>
        <end position="26"/>
    </location>
</feature>
<gene>
    <name evidence="2" type="ORF">EV421DRAFT_1741725</name>
</gene>
<organism evidence="2 3">
    <name type="scientific">Armillaria borealis</name>
    <dbReference type="NCBI Taxonomy" id="47425"/>
    <lineage>
        <taxon>Eukaryota</taxon>
        <taxon>Fungi</taxon>
        <taxon>Dikarya</taxon>
        <taxon>Basidiomycota</taxon>
        <taxon>Agaricomycotina</taxon>
        <taxon>Agaricomycetes</taxon>
        <taxon>Agaricomycetidae</taxon>
        <taxon>Agaricales</taxon>
        <taxon>Marasmiineae</taxon>
        <taxon>Physalacriaceae</taxon>
        <taxon>Armillaria</taxon>
    </lineage>
</organism>
<evidence type="ECO:0000256" key="1">
    <source>
        <dbReference type="SAM" id="MobiDB-lite"/>
    </source>
</evidence>
<name>A0AA39MGW3_9AGAR</name>
<keyword evidence="3" id="KW-1185">Reference proteome</keyword>
<protein>
    <submittedName>
        <fullName evidence="2">Uncharacterized protein</fullName>
    </submittedName>
</protein>
<dbReference type="AlphaFoldDB" id="A0AA39MGW3"/>
<proteinExistence type="predicted"/>
<evidence type="ECO:0000313" key="2">
    <source>
        <dbReference type="EMBL" id="KAK0433279.1"/>
    </source>
</evidence>
<dbReference type="Proteomes" id="UP001175226">
    <property type="component" value="Unassembled WGS sequence"/>
</dbReference>
<reference evidence="2" key="1">
    <citation type="submission" date="2023-06" db="EMBL/GenBank/DDBJ databases">
        <authorList>
            <consortium name="Lawrence Berkeley National Laboratory"/>
            <person name="Ahrendt S."/>
            <person name="Sahu N."/>
            <person name="Indic B."/>
            <person name="Wong-Bajracharya J."/>
            <person name="Merenyi Z."/>
            <person name="Ke H.-M."/>
            <person name="Monk M."/>
            <person name="Kocsube S."/>
            <person name="Drula E."/>
            <person name="Lipzen A."/>
            <person name="Balint B."/>
            <person name="Henrissat B."/>
            <person name="Andreopoulos B."/>
            <person name="Martin F.M."/>
            <person name="Harder C.B."/>
            <person name="Rigling D."/>
            <person name="Ford K.L."/>
            <person name="Foster G.D."/>
            <person name="Pangilinan J."/>
            <person name="Papanicolaou A."/>
            <person name="Barry K."/>
            <person name="LaButti K."/>
            <person name="Viragh M."/>
            <person name="Koriabine M."/>
            <person name="Yan M."/>
            <person name="Riley R."/>
            <person name="Champramary S."/>
            <person name="Plett K.L."/>
            <person name="Tsai I.J."/>
            <person name="Slot J."/>
            <person name="Sipos G."/>
            <person name="Plett J."/>
            <person name="Nagy L.G."/>
            <person name="Grigoriev I.V."/>
        </authorList>
    </citation>
    <scope>NUCLEOTIDE SEQUENCE</scope>
    <source>
        <strain evidence="2">FPL87.14</strain>
    </source>
</reference>
<accession>A0AA39MGW3</accession>
<evidence type="ECO:0000313" key="3">
    <source>
        <dbReference type="Proteomes" id="UP001175226"/>
    </source>
</evidence>
<dbReference type="EMBL" id="JAUEPT010000083">
    <property type="protein sequence ID" value="KAK0433279.1"/>
    <property type="molecule type" value="Genomic_DNA"/>
</dbReference>
<sequence length="421" mass="48532">MASPNAQPDISADNAPPPRHKTSTPGVVNDGWDLHMEWVFNSFTCSQMELMNELVPDMLQAQCYRNVVTLRQFWAFVYRQFDDIYPACDWTEWTTEEDLRVTGMEHCVAIHFYMLMEGMHGQGLIRTGRDQFVEGAQQNTSLALSEIVLVKSRGPHLHFSPGEEGIWIKQGWNWEQILAGLAEKYQGTKQLLNTSRRLPKARTDEQKCVHARHSTQSYQKNREVILEWHHVVRLAKATDSNESTVPEPLLKKHAEDPAACWQDSMTVHSNPGNLPFWLRRSSTLEGRLATLLNRRIPAERNTGMWDLNDIQLYDCPKAQYVECIYREFCFLFHRDGTYNDNKDSVFEPRVEEMDALSTHVTRCVDAILNIDGYGPNYLKADGLAAEVTMVGGWMAELEIEAMNDPEELVKLHHERQLMYQM</sequence>
<comment type="caution">
    <text evidence="2">The sequence shown here is derived from an EMBL/GenBank/DDBJ whole genome shotgun (WGS) entry which is preliminary data.</text>
</comment>